<dbReference type="Proteomes" id="UP000030758">
    <property type="component" value="Unassembled WGS sequence"/>
</dbReference>
<evidence type="ECO:0000256" key="7">
    <source>
        <dbReference type="ARBA" id="ARBA00022958"/>
    </source>
</evidence>
<evidence type="ECO:0000256" key="8">
    <source>
        <dbReference type="ARBA" id="ARBA00022989"/>
    </source>
</evidence>
<keyword evidence="10 12" id="KW-0472">Membrane</keyword>
<feature type="domain" description="Potassium channel" evidence="16">
    <location>
        <begin position="171"/>
        <end position="244"/>
    </location>
</feature>
<evidence type="ECO:0000256" key="1">
    <source>
        <dbReference type="ARBA" id="ARBA00004141"/>
    </source>
</evidence>
<organism evidence="18">
    <name type="scientific">Trichuris suis</name>
    <name type="common">pig whipworm</name>
    <dbReference type="NCBI Taxonomy" id="68888"/>
    <lineage>
        <taxon>Eukaryota</taxon>
        <taxon>Metazoa</taxon>
        <taxon>Ecdysozoa</taxon>
        <taxon>Nematoda</taxon>
        <taxon>Enoplea</taxon>
        <taxon>Dorylaimia</taxon>
        <taxon>Trichinellida</taxon>
        <taxon>Trichuridae</taxon>
        <taxon>Trichuris</taxon>
    </lineage>
</organism>
<evidence type="ECO:0000256" key="9">
    <source>
        <dbReference type="ARBA" id="ARBA00023065"/>
    </source>
</evidence>
<evidence type="ECO:0000256" key="2">
    <source>
        <dbReference type="ARBA" id="ARBA00006666"/>
    </source>
</evidence>
<keyword evidence="11 13" id="KW-0407">Ion channel</keyword>
<keyword evidence="6 12" id="KW-0631">Potassium channel</keyword>
<keyword evidence="9 12" id="KW-0406">Ion transport</keyword>
<evidence type="ECO:0000256" key="6">
    <source>
        <dbReference type="ARBA" id="ARBA00022826"/>
    </source>
</evidence>
<dbReference type="PANTHER" id="PTHR11003:SF172">
    <property type="entry name" value="TWO PORE POTASSIUM CHANNEL PROTEIN SUP-9"/>
    <property type="match status" value="1"/>
</dbReference>
<dbReference type="EMBL" id="KL367475">
    <property type="protein sequence ID" value="KFD73056.1"/>
    <property type="molecule type" value="Genomic_DNA"/>
</dbReference>
<evidence type="ECO:0000256" key="4">
    <source>
        <dbReference type="ARBA" id="ARBA00022538"/>
    </source>
</evidence>
<feature type="transmembrane region" description="Helical" evidence="15">
    <location>
        <begin position="77"/>
        <end position="97"/>
    </location>
</feature>
<evidence type="ECO:0000256" key="13">
    <source>
        <dbReference type="RuleBase" id="RU003857"/>
    </source>
</evidence>
<dbReference type="Gene3D" id="1.10.287.70">
    <property type="match status" value="1"/>
</dbReference>
<keyword evidence="3 12" id="KW-0813">Transport</keyword>
<feature type="transmembrane region" description="Helical" evidence="15">
    <location>
        <begin position="109"/>
        <end position="126"/>
    </location>
</feature>
<evidence type="ECO:0000259" key="16">
    <source>
        <dbReference type="Pfam" id="PF07885"/>
    </source>
</evidence>
<keyword evidence="4 12" id="KW-0633">Potassium transport</keyword>
<dbReference type="PIRSF" id="PIRSF038061">
    <property type="entry name" value="K_channel_subfamily_K_type"/>
    <property type="match status" value="1"/>
</dbReference>
<evidence type="ECO:0000256" key="5">
    <source>
        <dbReference type="ARBA" id="ARBA00022692"/>
    </source>
</evidence>
<dbReference type="PRINTS" id="PR01095">
    <property type="entry name" value="TASKCHANNEL"/>
</dbReference>
<dbReference type="Pfam" id="PF07885">
    <property type="entry name" value="Ion_trans_2"/>
    <property type="match status" value="2"/>
</dbReference>
<evidence type="ECO:0000313" key="17">
    <source>
        <dbReference type="EMBL" id="KFD59022.1"/>
    </source>
</evidence>
<gene>
    <name evidence="17" type="ORF">M513_00185</name>
    <name evidence="18" type="ORF">M514_00185</name>
</gene>
<dbReference type="Proteomes" id="UP000030764">
    <property type="component" value="Unassembled WGS sequence"/>
</dbReference>
<evidence type="ECO:0000256" key="15">
    <source>
        <dbReference type="SAM" id="Phobius"/>
    </source>
</evidence>
<accession>A0A085NUB0</accession>
<reference evidence="18 19" key="1">
    <citation type="journal article" date="2014" name="Nat. Genet.">
        <title>Genome and transcriptome of the porcine whipworm Trichuris suis.</title>
        <authorList>
            <person name="Jex A.R."/>
            <person name="Nejsum P."/>
            <person name="Schwarz E.M."/>
            <person name="Hu L."/>
            <person name="Young N.D."/>
            <person name="Hall R.S."/>
            <person name="Korhonen P.K."/>
            <person name="Liao S."/>
            <person name="Thamsborg S."/>
            <person name="Xia J."/>
            <person name="Xu P."/>
            <person name="Wang S."/>
            <person name="Scheerlinck J.P."/>
            <person name="Hofmann A."/>
            <person name="Sternberg P.W."/>
            <person name="Wang J."/>
            <person name="Gasser R.B."/>
        </authorList>
    </citation>
    <scope>NUCLEOTIDE SEQUENCE [LARGE SCALE GENOMIC DNA]</scope>
    <source>
        <strain evidence="18">DCEP-RM93F</strain>
        <strain evidence="17">DCEP-RM93M</strain>
    </source>
</reference>
<dbReference type="PANTHER" id="PTHR11003">
    <property type="entry name" value="POTASSIUM CHANNEL, SUBFAMILY K"/>
    <property type="match status" value="1"/>
</dbReference>
<dbReference type="InterPro" id="IPR003280">
    <property type="entry name" value="2pore_dom_K_chnl"/>
</dbReference>
<evidence type="ECO:0000313" key="18">
    <source>
        <dbReference type="EMBL" id="KFD73056.1"/>
    </source>
</evidence>
<dbReference type="SUPFAM" id="SSF81324">
    <property type="entry name" value="Voltage-gated potassium channels"/>
    <property type="match status" value="2"/>
</dbReference>
<evidence type="ECO:0000256" key="3">
    <source>
        <dbReference type="ARBA" id="ARBA00022448"/>
    </source>
</evidence>
<dbReference type="GO" id="GO:0022841">
    <property type="term" value="F:potassium ion leak channel activity"/>
    <property type="evidence" value="ECO:0007669"/>
    <property type="project" value="TreeGrafter"/>
</dbReference>
<feature type="transmembrane region" description="Helical" evidence="15">
    <location>
        <begin position="191"/>
        <end position="209"/>
    </location>
</feature>
<comment type="subcellular location">
    <subcellularLocation>
        <location evidence="1">Membrane</location>
        <topology evidence="1">Multi-pass membrane protein</topology>
    </subcellularLocation>
</comment>
<feature type="domain" description="Potassium channel" evidence="16">
    <location>
        <begin position="66"/>
        <end position="133"/>
    </location>
</feature>
<keyword evidence="5 13" id="KW-0812">Transmembrane</keyword>
<evidence type="ECO:0000313" key="19">
    <source>
        <dbReference type="Proteomes" id="UP000030764"/>
    </source>
</evidence>
<evidence type="ECO:0000256" key="10">
    <source>
        <dbReference type="ARBA" id="ARBA00023136"/>
    </source>
</evidence>
<feature type="transmembrane region" description="Helical" evidence="15">
    <location>
        <begin position="160"/>
        <end position="179"/>
    </location>
</feature>
<dbReference type="InterPro" id="IPR003092">
    <property type="entry name" value="2pore_dom_K_chnl_TASK"/>
</dbReference>
<protein>
    <recommendedName>
        <fullName evidence="12">Two pore potassium channel protein sup-9</fullName>
    </recommendedName>
</protein>
<dbReference type="EMBL" id="KL363182">
    <property type="protein sequence ID" value="KFD59022.1"/>
    <property type="molecule type" value="Genomic_DNA"/>
</dbReference>
<keyword evidence="8 15" id="KW-1133">Transmembrane helix</keyword>
<proteinExistence type="inferred from homology"/>
<dbReference type="GO" id="GO:0030322">
    <property type="term" value="P:stabilization of membrane potential"/>
    <property type="evidence" value="ECO:0007669"/>
    <property type="project" value="TreeGrafter"/>
</dbReference>
<dbReference type="AlphaFoldDB" id="A0A085NUB0"/>
<name>A0A085NUB0_9BILA</name>
<sequence>MQTRKNFRALALIICTLCYLMLGATVFDALESETDSRKRNLLSGLEKRLRRKYNFTGDDFRVLQTVVVRSIPQKAGFQWKFAGAFYFATVVITTVGYGHSTPATKLGKTFCMFYALCGIPLNLVMFQCIGERLNAFIAHVLYTVKTSLRLRRFQVTHSNMILVSTTMGMIIIMLGAYLFHKYEGWTLFDSFYYCFITLSTIGFGDYVAIQKNYALERHFEYLMLSLLFILFGLALFSASVNLFVLRFMSTKAELKNWPANPTHPPLLPKREASSKTITTNRGKQSPLAGLVAKKYSHRLPEATVQPQLNYLRARRTLSQTDLKELIVQEMSHLNRITWEKQRPSLESSESNFKLGTNYSTPNDQHIWSTAYAEPVTTV</sequence>
<evidence type="ECO:0000256" key="12">
    <source>
        <dbReference type="PIRNR" id="PIRNR038061"/>
    </source>
</evidence>
<dbReference type="GO" id="GO:0005886">
    <property type="term" value="C:plasma membrane"/>
    <property type="evidence" value="ECO:0007669"/>
    <property type="project" value="TreeGrafter"/>
</dbReference>
<evidence type="ECO:0000256" key="11">
    <source>
        <dbReference type="ARBA" id="ARBA00023303"/>
    </source>
</evidence>
<evidence type="ECO:0000256" key="14">
    <source>
        <dbReference type="SAM" id="MobiDB-lite"/>
    </source>
</evidence>
<feature type="region of interest" description="Disordered" evidence="14">
    <location>
        <begin position="260"/>
        <end position="282"/>
    </location>
</feature>
<comment type="similarity">
    <text evidence="2 13">Belongs to the two pore domain potassium channel (TC 1.A.1.8) family.</text>
</comment>
<dbReference type="GO" id="GO:0015271">
    <property type="term" value="F:outward rectifier potassium channel activity"/>
    <property type="evidence" value="ECO:0007669"/>
    <property type="project" value="TreeGrafter"/>
</dbReference>
<feature type="transmembrane region" description="Helical" evidence="15">
    <location>
        <begin position="221"/>
        <end position="245"/>
    </location>
</feature>
<dbReference type="InterPro" id="IPR013099">
    <property type="entry name" value="K_chnl_dom"/>
</dbReference>
<keyword evidence="19" id="KW-1185">Reference proteome</keyword>
<keyword evidence="7 12" id="KW-0630">Potassium</keyword>
<dbReference type="PRINTS" id="PR01333">
    <property type="entry name" value="2POREKCHANEL"/>
</dbReference>